<keyword evidence="3" id="KW-1185">Reference proteome</keyword>
<name>A0ABD2XI50_9HYME</name>
<reference evidence="2 3" key="1">
    <citation type="journal article" date="2024" name="bioRxiv">
        <title>A reference genome for Trichogramma kaykai: A tiny desert-dwelling parasitoid wasp with competing sex-ratio distorters.</title>
        <authorList>
            <person name="Culotta J."/>
            <person name="Lindsey A.R."/>
        </authorList>
    </citation>
    <scope>NUCLEOTIDE SEQUENCE [LARGE SCALE GENOMIC DNA]</scope>
    <source>
        <strain evidence="2 3">KSX58</strain>
    </source>
</reference>
<organism evidence="2 3">
    <name type="scientific">Trichogramma kaykai</name>
    <dbReference type="NCBI Taxonomy" id="54128"/>
    <lineage>
        <taxon>Eukaryota</taxon>
        <taxon>Metazoa</taxon>
        <taxon>Ecdysozoa</taxon>
        <taxon>Arthropoda</taxon>
        <taxon>Hexapoda</taxon>
        <taxon>Insecta</taxon>
        <taxon>Pterygota</taxon>
        <taxon>Neoptera</taxon>
        <taxon>Endopterygota</taxon>
        <taxon>Hymenoptera</taxon>
        <taxon>Apocrita</taxon>
        <taxon>Proctotrupomorpha</taxon>
        <taxon>Chalcidoidea</taxon>
        <taxon>Trichogrammatidae</taxon>
        <taxon>Trichogramma</taxon>
    </lineage>
</organism>
<comment type="caution">
    <text evidence="2">The sequence shown here is derived from an EMBL/GenBank/DDBJ whole genome shotgun (WGS) entry which is preliminary data.</text>
</comment>
<feature type="signal peptide" evidence="1">
    <location>
        <begin position="1"/>
        <end position="18"/>
    </location>
</feature>
<evidence type="ECO:0000313" key="2">
    <source>
        <dbReference type="EMBL" id="KAL3404896.1"/>
    </source>
</evidence>
<accession>A0ABD2XI50</accession>
<dbReference type="AlphaFoldDB" id="A0ABD2XI50"/>
<proteinExistence type="predicted"/>
<sequence length="261" mass="29989">MKSAIALAVLIFVCGAQARAVEDDVAERGMIKDKLKNFIEYLETQVQPSLHDIPYELWLLIRGTKILINETLMMGNFLQDTIEKTFKEKRATELYEAADKLSLDTSRCDQKINPVMEKFSAYHKDLEYCAQNTEPRYNFINDAQEAIDKLQNTSLVIEGYANKARKCVEDATLWSSVSAAKCLAESILAAELKWLETPGYVDLIKFYDRYKKLGDKIEDCIFLRRYMIIKGEAEKTREEVNYCLFELVEASEKKENQSSGN</sequence>
<dbReference type="EMBL" id="JBJJXI010000022">
    <property type="protein sequence ID" value="KAL3404896.1"/>
    <property type="molecule type" value="Genomic_DNA"/>
</dbReference>
<protein>
    <submittedName>
        <fullName evidence="2">Uncharacterized protein</fullName>
    </submittedName>
</protein>
<feature type="chain" id="PRO_5044868245" evidence="1">
    <location>
        <begin position="19"/>
        <end position="261"/>
    </location>
</feature>
<dbReference type="Proteomes" id="UP001627154">
    <property type="component" value="Unassembled WGS sequence"/>
</dbReference>
<evidence type="ECO:0000256" key="1">
    <source>
        <dbReference type="SAM" id="SignalP"/>
    </source>
</evidence>
<gene>
    <name evidence="2" type="ORF">TKK_002551</name>
</gene>
<evidence type="ECO:0000313" key="3">
    <source>
        <dbReference type="Proteomes" id="UP001627154"/>
    </source>
</evidence>
<keyword evidence="1" id="KW-0732">Signal</keyword>